<name>A0A8J2NRD5_9HEXA</name>
<protein>
    <submittedName>
        <fullName evidence="1">Uncharacterized protein</fullName>
    </submittedName>
</protein>
<reference evidence="1" key="1">
    <citation type="submission" date="2021-06" db="EMBL/GenBank/DDBJ databases">
        <authorList>
            <person name="Hodson N. C."/>
            <person name="Mongue J. A."/>
            <person name="Jaron S. K."/>
        </authorList>
    </citation>
    <scope>NUCLEOTIDE SEQUENCE</scope>
</reference>
<organism evidence="1 2">
    <name type="scientific">Allacma fusca</name>
    <dbReference type="NCBI Taxonomy" id="39272"/>
    <lineage>
        <taxon>Eukaryota</taxon>
        <taxon>Metazoa</taxon>
        <taxon>Ecdysozoa</taxon>
        <taxon>Arthropoda</taxon>
        <taxon>Hexapoda</taxon>
        <taxon>Collembola</taxon>
        <taxon>Symphypleona</taxon>
        <taxon>Sminthuridae</taxon>
        <taxon>Allacma</taxon>
    </lineage>
</organism>
<dbReference type="AlphaFoldDB" id="A0A8J2NRD5"/>
<gene>
    <name evidence="1" type="ORF">AFUS01_LOCUS5160</name>
</gene>
<proteinExistence type="predicted"/>
<evidence type="ECO:0000313" key="2">
    <source>
        <dbReference type="Proteomes" id="UP000708208"/>
    </source>
</evidence>
<dbReference type="EMBL" id="CAJVCH010032699">
    <property type="protein sequence ID" value="CAG7712474.1"/>
    <property type="molecule type" value="Genomic_DNA"/>
</dbReference>
<evidence type="ECO:0000313" key="1">
    <source>
        <dbReference type="EMBL" id="CAG7712474.1"/>
    </source>
</evidence>
<sequence>MLVFKNILILRILQIVIINRKQDIVMLHSFVEYHNLQSQQFQELLEPHIMKEEIGGFVCNFLSSGCFNGFGIGNTALIFSKIWFLAISVLKAFLKQAYKALTSFPNMLRKKENKTVS</sequence>
<dbReference type="Proteomes" id="UP000708208">
    <property type="component" value="Unassembled WGS sequence"/>
</dbReference>
<keyword evidence="2" id="KW-1185">Reference proteome</keyword>
<comment type="caution">
    <text evidence="1">The sequence shown here is derived from an EMBL/GenBank/DDBJ whole genome shotgun (WGS) entry which is preliminary data.</text>
</comment>
<accession>A0A8J2NRD5</accession>